<reference evidence="1" key="1">
    <citation type="submission" date="2020-10" db="EMBL/GenBank/DDBJ databases">
        <title>Diversity and distribution of actinomycetes associated with coral in the coast of Hainan.</title>
        <authorList>
            <person name="Li F."/>
        </authorList>
    </citation>
    <scope>NUCLEOTIDE SEQUENCE</scope>
    <source>
        <strain evidence="1">HNM0983</strain>
    </source>
</reference>
<accession>A0A929G0Y5</accession>
<gene>
    <name evidence="1" type="ORF">IQ251_16735</name>
</gene>
<keyword evidence="2" id="KW-1185">Reference proteome</keyword>
<evidence type="ECO:0000313" key="1">
    <source>
        <dbReference type="EMBL" id="MBE9376100.1"/>
    </source>
</evidence>
<sequence length="178" mass="19443">MTKLSLQFHAAPDEALSLLPQWLQGMDVDALVERFFPDYRVSLVRLDGLAAEAQQEPINRVCVGPGPLDSSGTSGMDSLELNPDVLTMTLGTFNDQGLRETMLGAGADDPSAITSWRKVVNRARKSMLRGAWVLNPRTGARAEAPKHLYTQGAVQLYKEGVTLLAVAGWNAYEPYPQD</sequence>
<organism evidence="1 2">
    <name type="scientific">Saccharopolyspora montiporae</name>
    <dbReference type="NCBI Taxonomy" id="2781240"/>
    <lineage>
        <taxon>Bacteria</taxon>
        <taxon>Bacillati</taxon>
        <taxon>Actinomycetota</taxon>
        <taxon>Actinomycetes</taxon>
        <taxon>Pseudonocardiales</taxon>
        <taxon>Pseudonocardiaceae</taxon>
        <taxon>Saccharopolyspora</taxon>
    </lineage>
</organism>
<dbReference type="AlphaFoldDB" id="A0A929G0Y5"/>
<protein>
    <submittedName>
        <fullName evidence="1">Uncharacterized protein</fullName>
    </submittedName>
</protein>
<comment type="caution">
    <text evidence="1">The sequence shown here is derived from an EMBL/GenBank/DDBJ whole genome shotgun (WGS) entry which is preliminary data.</text>
</comment>
<dbReference type="Proteomes" id="UP000598360">
    <property type="component" value="Unassembled WGS sequence"/>
</dbReference>
<proteinExistence type="predicted"/>
<evidence type="ECO:0000313" key="2">
    <source>
        <dbReference type="Proteomes" id="UP000598360"/>
    </source>
</evidence>
<dbReference type="EMBL" id="JADEYC010000032">
    <property type="protein sequence ID" value="MBE9376100.1"/>
    <property type="molecule type" value="Genomic_DNA"/>
</dbReference>
<name>A0A929G0Y5_9PSEU</name>
<dbReference type="RefSeq" id="WP_193929547.1">
    <property type="nucleotide sequence ID" value="NZ_JADEYC010000032.1"/>
</dbReference>